<accession>A0A3P6AJR2</accession>
<keyword evidence="1" id="KW-0812">Transmembrane</keyword>
<feature type="signal peptide" evidence="2">
    <location>
        <begin position="1"/>
        <end position="25"/>
    </location>
</feature>
<gene>
    <name evidence="3" type="ORF">BRAA02T08488Z</name>
</gene>
<dbReference type="PANTHER" id="PTHR12861">
    <property type="entry name" value="TRANSLOCON-ASSOCIATED PROTEIN, BETA SUBUNIT PRECURSOR TRAP-BETA SIGNAL SEQUENCE RECEPTOR BETA SUBUNIT"/>
    <property type="match status" value="1"/>
</dbReference>
<evidence type="ECO:0008006" key="4">
    <source>
        <dbReference type="Google" id="ProtNLM"/>
    </source>
</evidence>
<protein>
    <recommendedName>
        <fullName evidence="4">Translocon-associated protein subunit beta</fullName>
    </recommendedName>
</protein>
<dbReference type="AlphaFoldDB" id="A0A3P6AJR2"/>
<dbReference type="PANTHER" id="PTHR12861:SF8">
    <property type="entry name" value="GENOME ASSEMBLY, CHROMOSOME: A02"/>
    <property type="match status" value="1"/>
</dbReference>
<feature type="chain" id="PRO_5018292891" description="Translocon-associated protein subunit beta" evidence="2">
    <location>
        <begin position="26"/>
        <end position="195"/>
    </location>
</feature>
<dbReference type="EMBL" id="LR031573">
    <property type="protein sequence ID" value="VDC91767.1"/>
    <property type="molecule type" value="Genomic_DNA"/>
</dbReference>
<dbReference type="Pfam" id="PF05753">
    <property type="entry name" value="TRAP_beta"/>
    <property type="match status" value="1"/>
</dbReference>
<name>A0A3P6AJR2_BRACM</name>
<keyword evidence="2" id="KW-0732">Signal</keyword>
<keyword evidence="1" id="KW-0472">Membrane</keyword>
<keyword evidence="1" id="KW-1133">Transmembrane helix</keyword>
<feature type="transmembrane region" description="Helical" evidence="1">
    <location>
        <begin position="167"/>
        <end position="185"/>
    </location>
</feature>
<sequence length="195" mass="21571">MEMGMRKQRSVSALVFLALISASMATSESEVPFMVVHKKASLSSIKSGVQRVFVTVDIYNQGSSSAYDVNLVDDTWNSNLFEIVSGNTSKSWAKLDVGQVLSHWFELKSKKKGLFYGSPAVVTFRVPSKGVLQAYSTPILPLDVLAETIPEKKLDLVMRLSRLVGRFGPQFSVLSIIVTFVYLMVTPSKASKKKR</sequence>
<evidence type="ECO:0000256" key="2">
    <source>
        <dbReference type="SAM" id="SignalP"/>
    </source>
</evidence>
<proteinExistence type="predicted"/>
<reference evidence="3" key="1">
    <citation type="submission" date="2018-11" db="EMBL/GenBank/DDBJ databases">
        <authorList>
            <consortium name="Genoscope - CEA"/>
            <person name="William W."/>
        </authorList>
    </citation>
    <scope>NUCLEOTIDE SEQUENCE</scope>
</reference>
<organism evidence="3">
    <name type="scientific">Brassica campestris</name>
    <name type="common">Field mustard</name>
    <dbReference type="NCBI Taxonomy" id="3711"/>
    <lineage>
        <taxon>Eukaryota</taxon>
        <taxon>Viridiplantae</taxon>
        <taxon>Streptophyta</taxon>
        <taxon>Embryophyta</taxon>
        <taxon>Tracheophyta</taxon>
        <taxon>Spermatophyta</taxon>
        <taxon>Magnoliopsida</taxon>
        <taxon>eudicotyledons</taxon>
        <taxon>Gunneridae</taxon>
        <taxon>Pentapetalae</taxon>
        <taxon>rosids</taxon>
        <taxon>malvids</taxon>
        <taxon>Brassicales</taxon>
        <taxon>Brassicaceae</taxon>
        <taxon>Brassiceae</taxon>
        <taxon>Brassica</taxon>
    </lineage>
</organism>
<evidence type="ECO:0000313" key="3">
    <source>
        <dbReference type="EMBL" id="VDC91767.1"/>
    </source>
</evidence>
<evidence type="ECO:0000256" key="1">
    <source>
        <dbReference type="SAM" id="Phobius"/>
    </source>
</evidence>